<evidence type="ECO:0008006" key="4">
    <source>
        <dbReference type="Google" id="ProtNLM"/>
    </source>
</evidence>
<dbReference type="Pfam" id="PF11877">
    <property type="entry name" value="DUF3397"/>
    <property type="match status" value="1"/>
</dbReference>
<reference evidence="2 3" key="1">
    <citation type="journal article" date="2019" name="Appl. Microbiol. Biotechnol.">
        <title>Uncovering carbohydrate metabolism through a genotype-phenotype association study of 56 lactic acid bacteria genomes.</title>
        <authorList>
            <person name="Buron-Moles G."/>
            <person name="Chailyan A."/>
            <person name="Dolejs I."/>
            <person name="Forster J."/>
            <person name="Miks M.H."/>
        </authorList>
    </citation>
    <scope>NUCLEOTIDE SEQUENCE [LARGE SCALE GENOMIC DNA]</scope>
    <source>
        <strain evidence="2 3">ATCC 700006</strain>
    </source>
</reference>
<feature type="transmembrane region" description="Helical" evidence="1">
    <location>
        <begin position="32"/>
        <end position="51"/>
    </location>
</feature>
<sequence length="114" mass="13805">MTNWWWWPIGVLLFDVGCFIINKFLNKNRLNILDIIVIPNWIGLHYTMGYAFGLSYIWWLLLAWLIVGLLLAGWLMSNTKRWRWQKFWRNYWRLSGLVAVLLFIFLIIIKLIMG</sequence>
<evidence type="ECO:0000313" key="3">
    <source>
        <dbReference type="Proteomes" id="UP000295681"/>
    </source>
</evidence>
<feature type="transmembrane region" description="Helical" evidence="1">
    <location>
        <begin position="57"/>
        <end position="79"/>
    </location>
</feature>
<evidence type="ECO:0000313" key="2">
    <source>
        <dbReference type="EMBL" id="TDG68103.1"/>
    </source>
</evidence>
<dbReference type="InterPro" id="IPR024515">
    <property type="entry name" value="DUF3397"/>
</dbReference>
<dbReference type="EMBL" id="PUFI01000014">
    <property type="protein sequence ID" value="TDG68103.1"/>
    <property type="molecule type" value="Genomic_DNA"/>
</dbReference>
<organism evidence="2 3">
    <name type="scientific">Leuconostoc fallax</name>
    <dbReference type="NCBI Taxonomy" id="1251"/>
    <lineage>
        <taxon>Bacteria</taxon>
        <taxon>Bacillati</taxon>
        <taxon>Bacillota</taxon>
        <taxon>Bacilli</taxon>
        <taxon>Lactobacillales</taxon>
        <taxon>Lactobacillaceae</taxon>
        <taxon>Leuconostoc</taxon>
    </lineage>
</organism>
<dbReference type="RefSeq" id="WP_133264400.1">
    <property type="nucleotide sequence ID" value="NZ_JAGYGP010000001.1"/>
</dbReference>
<keyword evidence="3" id="KW-1185">Reference proteome</keyword>
<keyword evidence="1" id="KW-0812">Transmembrane</keyword>
<gene>
    <name evidence="2" type="ORF">C5L23_000409</name>
</gene>
<name>A0A4R5N851_9LACO</name>
<feature type="transmembrane region" description="Helical" evidence="1">
    <location>
        <begin position="91"/>
        <end position="113"/>
    </location>
</feature>
<accession>A0A4R5N851</accession>
<comment type="caution">
    <text evidence="2">The sequence shown here is derived from an EMBL/GenBank/DDBJ whole genome shotgun (WGS) entry which is preliminary data.</text>
</comment>
<protein>
    <recommendedName>
        <fullName evidence="4">DUF3397 domain-containing protein</fullName>
    </recommendedName>
</protein>
<evidence type="ECO:0000256" key="1">
    <source>
        <dbReference type="SAM" id="Phobius"/>
    </source>
</evidence>
<proteinExistence type="predicted"/>
<keyword evidence="1" id="KW-0472">Membrane</keyword>
<dbReference type="AlphaFoldDB" id="A0A4R5N851"/>
<keyword evidence="1" id="KW-1133">Transmembrane helix</keyword>
<feature type="transmembrane region" description="Helical" evidence="1">
    <location>
        <begin position="6"/>
        <end position="25"/>
    </location>
</feature>
<dbReference type="Proteomes" id="UP000295681">
    <property type="component" value="Unassembled WGS sequence"/>
</dbReference>
<dbReference type="STRING" id="907931.GCA_000165675_00928"/>